<sequence length="145" mass="15812">MWGKNGTWGRLSGSGKHDCYPLAVKAEATLDSQSGAEDGSAALGSTNSNITQAVFEKDKVESDFDGNDLGKECVICLSEPRNTTVLPCRHMFVTGKDRRNNTSRVTKIFQHAISVDLILIEMASGPILPMDVKRSRDDNDPNDIL</sequence>
<dbReference type="SUPFAM" id="SSF57850">
    <property type="entry name" value="RING/U-box"/>
    <property type="match status" value="1"/>
</dbReference>
<keyword evidence="5" id="KW-0863">Zinc-finger</keyword>
<evidence type="ECO:0000256" key="3">
    <source>
        <dbReference type="ARBA" id="ARBA00022679"/>
    </source>
</evidence>
<dbReference type="STRING" id="4072.A0A2G3A1W8"/>
<evidence type="ECO:0000313" key="10">
    <source>
        <dbReference type="Proteomes" id="UP000222542"/>
    </source>
</evidence>
<dbReference type="PANTHER" id="PTHR22996">
    <property type="entry name" value="MAHOGUNIN"/>
    <property type="match status" value="1"/>
</dbReference>
<organism evidence="9 10">
    <name type="scientific">Capsicum annuum</name>
    <name type="common">Capsicum pepper</name>
    <dbReference type="NCBI Taxonomy" id="4072"/>
    <lineage>
        <taxon>Eukaryota</taxon>
        <taxon>Viridiplantae</taxon>
        <taxon>Streptophyta</taxon>
        <taxon>Embryophyta</taxon>
        <taxon>Tracheophyta</taxon>
        <taxon>Spermatophyta</taxon>
        <taxon>Magnoliopsida</taxon>
        <taxon>eudicotyledons</taxon>
        <taxon>Gunneridae</taxon>
        <taxon>Pentapetalae</taxon>
        <taxon>asterids</taxon>
        <taxon>lamiids</taxon>
        <taxon>Solanales</taxon>
        <taxon>Solanaceae</taxon>
        <taxon>Solanoideae</taxon>
        <taxon>Capsiceae</taxon>
        <taxon>Capsicum</taxon>
    </lineage>
</organism>
<dbReference type="Pfam" id="PF13920">
    <property type="entry name" value="zf-C3HC4_3"/>
    <property type="match status" value="1"/>
</dbReference>
<proteinExistence type="predicted"/>
<dbReference type="EC" id="2.3.2.27" evidence="2"/>
<keyword evidence="4" id="KW-0479">Metal-binding</keyword>
<accession>A0A2G3A1W8</accession>
<dbReference type="Gene3D" id="3.30.40.10">
    <property type="entry name" value="Zinc/RING finger domain, C3HC4 (zinc finger)"/>
    <property type="match status" value="1"/>
</dbReference>
<dbReference type="InterPro" id="IPR058981">
    <property type="entry name" value="MGRN1/RNF157-like_N"/>
</dbReference>
<reference evidence="9 10" key="1">
    <citation type="journal article" date="2014" name="Nat. Genet.">
        <title>Genome sequence of the hot pepper provides insights into the evolution of pungency in Capsicum species.</title>
        <authorList>
            <person name="Kim S."/>
            <person name="Park M."/>
            <person name="Yeom S.I."/>
            <person name="Kim Y.M."/>
            <person name="Lee J.M."/>
            <person name="Lee H.A."/>
            <person name="Seo E."/>
            <person name="Choi J."/>
            <person name="Cheong K."/>
            <person name="Kim K.T."/>
            <person name="Jung K."/>
            <person name="Lee G.W."/>
            <person name="Oh S.K."/>
            <person name="Bae C."/>
            <person name="Kim S.B."/>
            <person name="Lee H.Y."/>
            <person name="Kim S.Y."/>
            <person name="Kim M.S."/>
            <person name="Kang B.C."/>
            <person name="Jo Y.D."/>
            <person name="Yang H.B."/>
            <person name="Jeong H.J."/>
            <person name="Kang W.H."/>
            <person name="Kwon J.K."/>
            <person name="Shin C."/>
            <person name="Lim J.Y."/>
            <person name="Park J.H."/>
            <person name="Huh J.H."/>
            <person name="Kim J.S."/>
            <person name="Kim B.D."/>
            <person name="Cohen O."/>
            <person name="Paran I."/>
            <person name="Suh M.C."/>
            <person name="Lee S.B."/>
            <person name="Kim Y.K."/>
            <person name="Shin Y."/>
            <person name="Noh S.J."/>
            <person name="Park J."/>
            <person name="Seo Y.S."/>
            <person name="Kwon S.Y."/>
            <person name="Kim H.A."/>
            <person name="Park J.M."/>
            <person name="Kim H.J."/>
            <person name="Choi S.B."/>
            <person name="Bosland P.W."/>
            <person name="Reeves G."/>
            <person name="Jo S.H."/>
            <person name="Lee B.W."/>
            <person name="Cho H.T."/>
            <person name="Choi H.S."/>
            <person name="Lee M.S."/>
            <person name="Yu Y."/>
            <person name="Do Choi Y."/>
            <person name="Park B.S."/>
            <person name="van Deynze A."/>
            <person name="Ashrafi H."/>
            <person name="Hill T."/>
            <person name="Kim W.T."/>
            <person name="Pai H.S."/>
            <person name="Ahn H.K."/>
            <person name="Yeam I."/>
            <person name="Giovannoni J.J."/>
            <person name="Rose J.K."/>
            <person name="Sorensen I."/>
            <person name="Lee S.J."/>
            <person name="Kim R.W."/>
            <person name="Choi I.Y."/>
            <person name="Choi B.S."/>
            <person name="Lim J.S."/>
            <person name="Lee Y.H."/>
            <person name="Choi D."/>
        </authorList>
    </citation>
    <scope>NUCLEOTIDE SEQUENCE [LARGE SCALE GENOMIC DNA]</scope>
    <source>
        <strain evidence="10">cv. CM334</strain>
    </source>
</reference>
<evidence type="ECO:0000259" key="8">
    <source>
        <dbReference type="Pfam" id="PF26192"/>
    </source>
</evidence>
<dbReference type="GO" id="GO:0008270">
    <property type="term" value="F:zinc ion binding"/>
    <property type="evidence" value="ECO:0007669"/>
    <property type="project" value="UniProtKB-KW"/>
</dbReference>
<keyword evidence="3" id="KW-0808">Transferase</keyword>
<evidence type="ECO:0000256" key="2">
    <source>
        <dbReference type="ARBA" id="ARBA00012483"/>
    </source>
</evidence>
<protein>
    <recommendedName>
        <fullName evidence="2">RING-type E3 ubiquitin transferase</fullName>
        <ecNumber evidence="2">2.3.2.27</ecNumber>
    </recommendedName>
</protein>
<evidence type="ECO:0000256" key="7">
    <source>
        <dbReference type="ARBA" id="ARBA00022833"/>
    </source>
</evidence>
<evidence type="ECO:0000256" key="4">
    <source>
        <dbReference type="ARBA" id="ARBA00022723"/>
    </source>
</evidence>
<evidence type="ECO:0000256" key="6">
    <source>
        <dbReference type="ARBA" id="ARBA00022786"/>
    </source>
</evidence>
<dbReference type="GO" id="GO:0061630">
    <property type="term" value="F:ubiquitin protein ligase activity"/>
    <property type="evidence" value="ECO:0007669"/>
    <property type="project" value="UniProtKB-EC"/>
</dbReference>
<feature type="domain" description="MGRN1/RNF157-like N-terminal" evidence="8">
    <location>
        <begin position="11"/>
        <end position="59"/>
    </location>
</feature>
<gene>
    <name evidence="9" type="ORF">T459_10302</name>
</gene>
<keyword evidence="10" id="KW-1185">Reference proteome</keyword>
<dbReference type="Proteomes" id="UP000222542">
    <property type="component" value="Unassembled WGS sequence"/>
</dbReference>
<evidence type="ECO:0000256" key="5">
    <source>
        <dbReference type="ARBA" id="ARBA00022771"/>
    </source>
</evidence>
<dbReference type="Gramene" id="PHT88196">
    <property type="protein sequence ID" value="PHT88196"/>
    <property type="gene ID" value="T459_10302"/>
</dbReference>
<reference evidence="9 10" key="2">
    <citation type="journal article" date="2017" name="Genome Biol.">
        <title>New reference genome sequences of hot pepper reveal the massive evolution of plant disease-resistance genes by retroduplication.</title>
        <authorList>
            <person name="Kim S."/>
            <person name="Park J."/>
            <person name="Yeom S.I."/>
            <person name="Kim Y.M."/>
            <person name="Seo E."/>
            <person name="Kim K.T."/>
            <person name="Kim M.S."/>
            <person name="Lee J.M."/>
            <person name="Cheong K."/>
            <person name="Shin H.S."/>
            <person name="Kim S.B."/>
            <person name="Han K."/>
            <person name="Lee J."/>
            <person name="Park M."/>
            <person name="Lee H.A."/>
            <person name="Lee H.Y."/>
            <person name="Lee Y."/>
            <person name="Oh S."/>
            <person name="Lee J.H."/>
            <person name="Choi E."/>
            <person name="Choi E."/>
            <person name="Lee S.E."/>
            <person name="Jeon J."/>
            <person name="Kim H."/>
            <person name="Choi G."/>
            <person name="Song H."/>
            <person name="Lee J."/>
            <person name="Lee S.C."/>
            <person name="Kwon J.K."/>
            <person name="Lee H.Y."/>
            <person name="Koo N."/>
            <person name="Hong Y."/>
            <person name="Kim R.W."/>
            <person name="Kang W.H."/>
            <person name="Huh J.H."/>
            <person name="Kang B.C."/>
            <person name="Yang T.J."/>
            <person name="Lee Y.H."/>
            <person name="Bennetzen J.L."/>
            <person name="Choi D."/>
        </authorList>
    </citation>
    <scope>NUCLEOTIDE SEQUENCE [LARGE SCALE GENOMIC DNA]</scope>
    <source>
        <strain evidence="10">cv. CM334</strain>
    </source>
</reference>
<evidence type="ECO:0000313" key="9">
    <source>
        <dbReference type="EMBL" id="PHT88196.1"/>
    </source>
</evidence>
<dbReference type="Pfam" id="PF26192">
    <property type="entry name" value="RNF157-like_N"/>
    <property type="match status" value="1"/>
</dbReference>
<comment type="catalytic activity">
    <reaction evidence="1">
        <text>S-ubiquitinyl-[E2 ubiquitin-conjugating enzyme]-L-cysteine + [acceptor protein]-L-lysine = [E2 ubiquitin-conjugating enzyme]-L-cysteine + N(6)-ubiquitinyl-[acceptor protein]-L-lysine.</text>
        <dbReference type="EC" id="2.3.2.27"/>
    </reaction>
</comment>
<dbReference type="InterPro" id="IPR045194">
    <property type="entry name" value="MGRN1/RNF157-like"/>
</dbReference>
<name>A0A2G3A1W8_CAPAN</name>
<dbReference type="PANTHER" id="PTHR22996:SF0">
    <property type="entry name" value="RE60872P-RELATED"/>
    <property type="match status" value="1"/>
</dbReference>
<dbReference type="EMBL" id="AYRZ02000003">
    <property type="protein sequence ID" value="PHT88196.1"/>
    <property type="molecule type" value="Genomic_DNA"/>
</dbReference>
<keyword evidence="6" id="KW-0833">Ubl conjugation pathway</keyword>
<dbReference type="AlphaFoldDB" id="A0A2G3A1W8"/>
<evidence type="ECO:0000256" key="1">
    <source>
        <dbReference type="ARBA" id="ARBA00000900"/>
    </source>
</evidence>
<comment type="caution">
    <text evidence="9">The sequence shown here is derived from an EMBL/GenBank/DDBJ whole genome shotgun (WGS) entry which is preliminary data.</text>
</comment>
<keyword evidence="7" id="KW-0862">Zinc</keyword>
<dbReference type="InterPro" id="IPR013083">
    <property type="entry name" value="Znf_RING/FYVE/PHD"/>
</dbReference>